<dbReference type="CDD" id="cd00593">
    <property type="entry name" value="RIBOc"/>
    <property type="match status" value="2"/>
</dbReference>
<dbReference type="PROSITE" id="PS50142">
    <property type="entry name" value="RNASE_3_2"/>
    <property type="match status" value="2"/>
</dbReference>
<evidence type="ECO:0000256" key="2">
    <source>
        <dbReference type="SAM" id="MobiDB-lite"/>
    </source>
</evidence>
<dbReference type="SMART" id="SM00535">
    <property type="entry name" value="RIBOc"/>
    <property type="match status" value="2"/>
</dbReference>
<dbReference type="EMBL" id="AP024445">
    <property type="protein sequence ID" value="BCS23144.1"/>
    <property type="molecule type" value="Genomic_DNA"/>
</dbReference>
<dbReference type="Gene3D" id="1.10.1520.10">
    <property type="entry name" value="Ribonuclease III domain"/>
    <property type="match status" value="2"/>
</dbReference>
<evidence type="ECO:0000313" key="4">
    <source>
        <dbReference type="EMBL" id="BCS23144.1"/>
    </source>
</evidence>
<evidence type="ECO:0000259" key="3">
    <source>
        <dbReference type="PROSITE" id="PS50142"/>
    </source>
</evidence>
<organism evidence="4 5">
    <name type="scientific">Aspergillus puulaauensis</name>
    <dbReference type="NCBI Taxonomy" id="1220207"/>
    <lineage>
        <taxon>Eukaryota</taxon>
        <taxon>Fungi</taxon>
        <taxon>Dikarya</taxon>
        <taxon>Ascomycota</taxon>
        <taxon>Pezizomycotina</taxon>
        <taxon>Eurotiomycetes</taxon>
        <taxon>Eurotiomycetidae</taxon>
        <taxon>Eurotiales</taxon>
        <taxon>Aspergillaceae</taxon>
        <taxon>Aspergillus</taxon>
    </lineage>
</organism>
<gene>
    <name evidence="4" type="ORF">APUU_31369S</name>
</gene>
<feature type="domain" description="RNase III" evidence="3">
    <location>
        <begin position="468"/>
        <end position="598"/>
    </location>
</feature>
<dbReference type="PANTHER" id="PTHR14950">
    <property type="entry name" value="DICER-RELATED"/>
    <property type="match status" value="1"/>
</dbReference>
<dbReference type="Proteomes" id="UP000654913">
    <property type="component" value="Chromosome 3"/>
</dbReference>
<dbReference type="InterPro" id="IPR000999">
    <property type="entry name" value="RNase_III_dom"/>
</dbReference>
<reference evidence="4" key="1">
    <citation type="submission" date="2021-01" db="EMBL/GenBank/DDBJ databases">
        <authorList>
            <consortium name="Aspergillus puulaauensis MK2 genome sequencing consortium"/>
            <person name="Kazuki M."/>
            <person name="Futagami T."/>
        </authorList>
    </citation>
    <scope>NUCLEOTIDE SEQUENCE</scope>
    <source>
        <strain evidence="4">MK2</strain>
    </source>
</reference>
<evidence type="ECO:0000313" key="5">
    <source>
        <dbReference type="Proteomes" id="UP000654913"/>
    </source>
</evidence>
<sequence length="900" mass="100696">MPPVLGPYPVLALGENADSTRDAGYTTRSTVIPVEEPCSILDSQDARRPGQHSPPTGDSATPQDATPSTRYETAGMMAVVLLDSACSTTYSYVEYHAVLVWHSKSDEYDRFEILFSLRVKQNTPEICHSPDICTALATISEKDMVRRTLTPQPGTQRTRKRRQRRKKCQISRPPAVEESGDKQHVSVVEDKTSYAPQQFPNSMQHEMSAWPSTIRISDLFDPWAHWARAWSSTGTIYQSRICIQAKGRPGTGVFVNMIMPVACATSLMPINIPCDSETEFRLSFDETARICRPGTELINTMRQITALYVESSKSRYQGDEQDFVILLVPDQPHGTLGHWLNVNSGSEPALQVHARGISTDNMGIVHDSTRFNKPLIFRQWVLSPAGSNLDLRMECEQLAGSRRQLCRSPDEDLLPPARAKSTVVSAQTCTVDRLPFTQSIFGLFMPALLDTLERRLVAARLCETILGGIQFETLDHVVTALTTPYATPRSNYQRYEFFGDSVLKHLISCQVFFLHGNWQEHELTRSRDQLVQNHRLTRAALRIGLDAFIIDRRTSLRRYTVPLISEKSQHVPRGRDVSSKALADVIEALIGAAYVDGGLVLAQQCIKRLLPEIALQSLPPCLSFRPRLHSIPEHGVDHILKRALGYTFRNETLLEEALTHPSCGHPSTTGNYQRLEFLGDAVLDMVAVDHFVRHSTEIPQGQMTLIKHAVCNGNLLAFFCLEMGLWRFMLFKNPSIKTSQDSVFKRYLSLRGQISQSIKQGTQYPWQDLSELNPDKHFSDVIESLLGAIFVDSGCDLSACEMFLERICWSRYLQRILDVAMDVTHPKNAVQMLSKSLAVFSITRSKKEDGEAAYDCAVHVRDTQIAIVGGCSCRAEAEVKASNVAMGLLQNITLDSLISG</sequence>
<dbReference type="GO" id="GO:0005737">
    <property type="term" value="C:cytoplasm"/>
    <property type="evidence" value="ECO:0007669"/>
    <property type="project" value="TreeGrafter"/>
</dbReference>
<keyword evidence="1" id="KW-0378">Hydrolase</keyword>
<reference evidence="4" key="2">
    <citation type="submission" date="2021-02" db="EMBL/GenBank/DDBJ databases">
        <title>Aspergillus puulaauensis MK2 genome sequence.</title>
        <authorList>
            <person name="Futagami T."/>
            <person name="Mori K."/>
            <person name="Kadooka C."/>
            <person name="Tanaka T."/>
        </authorList>
    </citation>
    <scope>NUCLEOTIDE SEQUENCE</scope>
    <source>
        <strain evidence="4">MK2</strain>
    </source>
</reference>
<evidence type="ECO:0000256" key="1">
    <source>
        <dbReference type="ARBA" id="ARBA00022801"/>
    </source>
</evidence>
<feature type="region of interest" description="Disordered" evidence="2">
    <location>
        <begin position="149"/>
        <end position="186"/>
    </location>
</feature>
<feature type="region of interest" description="Disordered" evidence="2">
    <location>
        <begin position="43"/>
        <end position="68"/>
    </location>
</feature>
<dbReference type="Pfam" id="PF00636">
    <property type="entry name" value="Ribonuclease_3"/>
    <property type="match status" value="2"/>
</dbReference>
<dbReference type="OrthoDB" id="416741at2759"/>
<feature type="compositionally biased region" description="Basic residues" evidence="2">
    <location>
        <begin position="157"/>
        <end position="169"/>
    </location>
</feature>
<dbReference type="GO" id="GO:0003723">
    <property type="term" value="F:RNA binding"/>
    <property type="evidence" value="ECO:0007669"/>
    <property type="project" value="TreeGrafter"/>
</dbReference>
<dbReference type="AlphaFoldDB" id="A0A7R7XM70"/>
<dbReference type="KEGG" id="apuu:APUU_31369S"/>
<dbReference type="InterPro" id="IPR036389">
    <property type="entry name" value="RNase_III_sf"/>
</dbReference>
<dbReference type="GO" id="GO:0005634">
    <property type="term" value="C:nucleus"/>
    <property type="evidence" value="ECO:0007669"/>
    <property type="project" value="TreeGrafter"/>
</dbReference>
<name>A0A7R7XM70_9EURO</name>
<keyword evidence="5" id="KW-1185">Reference proteome</keyword>
<accession>A0A7R7XM70</accession>
<feature type="domain" description="RNase III" evidence="3">
    <location>
        <begin position="640"/>
        <end position="794"/>
    </location>
</feature>
<dbReference type="GO" id="GO:0030422">
    <property type="term" value="P:siRNA processing"/>
    <property type="evidence" value="ECO:0007669"/>
    <property type="project" value="TreeGrafter"/>
</dbReference>
<dbReference type="GO" id="GO:0004525">
    <property type="term" value="F:ribonuclease III activity"/>
    <property type="evidence" value="ECO:0007669"/>
    <property type="project" value="InterPro"/>
</dbReference>
<dbReference type="RefSeq" id="XP_041555338.1">
    <property type="nucleotide sequence ID" value="XM_041702565.1"/>
</dbReference>
<protein>
    <recommendedName>
        <fullName evidence="3">RNase III domain-containing protein</fullName>
    </recommendedName>
</protein>
<dbReference type="PANTHER" id="PTHR14950:SF37">
    <property type="entry name" value="ENDORIBONUCLEASE DICER"/>
    <property type="match status" value="1"/>
</dbReference>
<dbReference type="GeneID" id="64973149"/>
<dbReference type="SUPFAM" id="SSF69065">
    <property type="entry name" value="RNase III domain-like"/>
    <property type="match status" value="2"/>
</dbReference>
<proteinExistence type="predicted"/>
<feature type="compositionally biased region" description="Polar residues" evidence="2">
    <location>
        <begin position="53"/>
        <end position="68"/>
    </location>
</feature>
<dbReference type="PROSITE" id="PS00517">
    <property type="entry name" value="RNASE_3_1"/>
    <property type="match status" value="1"/>
</dbReference>